<dbReference type="Proteomes" id="UP000247565">
    <property type="component" value="Unassembled WGS sequence"/>
</dbReference>
<gene>
    <name evidence="1" type="ORF">DK869_08620</name>
</gene>
<evidence type="ECO:0000313" key="1">
    <source>
        <dbReference type="EMBL" id="PXY98660.1"/>
    </source>
</evidence>
<dbReference type="RefSeq" id="WP_146206675.1">
    <property type="nucleotide sequence ID" value="NZ_QGLT01000008.1"/>
</dbReference>
<organism evidence="1 2">
    <name type="scientific">Commensalibacter melissae</name>
    <dbReference type="NCBI Taxonomy" id="2070537"/>
    <lineage>
        <taxon>Bacteria</taxon>
        <taxon>Pseudomonadati</taxon>
        <taxon>Pseudomonadota</taxon>
        <taxon>Alphaproteobacteria</taxon>
        <taxon>Acetobacterales</taxon>
        <taxon>Acetobacteraceae</taxon>
    </lineage>
</organism>
<protein>
    <submittedName>
        <fullName evidence="1">Uncharacterized protein</fullName>
    </submittedName>
</protein>
<feature type="non-terminal residue" evidence="1">
    <location>
        <position position="88"/>
    </location>
</feature>
<reference evidence="1 2" key="1">
    <citation type="submission" date="2018-05" db="EMBL/GenBank/DDBJ databases">
        <title>Reference genomes for bee gut microbiota database.</title>
        <authorList>
            <person name="Ellegaard K.M."/>
        </authorList>
    </citation>
    <scope>NUCLEOTIDE SEQUENCE [LARGE SCALE GENOMIC DNA]</scope>
    <source>
        <strain evidence="1 2">ESL0284</strain>
    </source>
</reference>
<proteinExistence type="predicted"/>
<name>A0A318NAU7_9PROT</name>
<keyword evidence="2" id="KW-1185">Reference proteome</keyword>
<sequence>MASFSNNVDFRNIVIKNDYPIISGGVWNAVLDTFTGETIYTSNHTVVHGPVNMIHGVLNIKSGATVSGIYQLANMSGFGGDANPTINI</sequence>
<evidence type="ECO:0000313" key="2">
    <source>
        <dbReference type="Proteomes" id="UP000247565"/>
    </source>
</evidence>
<accession>A0A318NAU7</accession>
<comment type="caution">
    <text evidence="1">The sequence shown here is derived from an EMBL/GenBank/DDBJ whole genome shotgun (WGS) entry which is preliminary data.</text>
</comment>
<dbReference type="EMBL" id="QGLT01000008">
    <property type="protein sequence ID" value="PXY98660.1"/>
    <property type="molecule type" value="Genomic_DNA"/>
</dbReference>
<dbReference type="AlphaFoldDB" id="A0A318NAU7"/>